<accession>A0A0G4IZG8</accession>
<evidence type="ECO:0000313" key="1">
    <source>
        <dbReference type="EMBL" id="CEP00743.1"/>
    </source>
</evidence>
<protein>
    <submittedName>
        <fullName evidence="1">Uncharacterized protein</fullName>
    </submittedName>
</protein>
<dbReference type="AlphaFoldDB" id="A0A0G4IZG8"/>
<gene>
    <name evidence="1" type="ORF">PBRA_001797</name>
</gene>
<sequence>MSAQRRRVAFLSWRVTNSDAPQPRGTIRTCVQTVSSRASRHTRPRWSILGLCNGHACQRQWRTSCTSPLVLVNPGQDANLGRARWVLGRQEDLRMERAAYRGSASADLVASAYTRTLAAAYRADAEPGHRVDPQ</sequence>
<name>A0A0G4IZG8_PLABS</name>
<organism evidence="1 2">
    <name type="scientific">Plasmodiophora brassicae</name>
    <name type="common">Clubroot disease agent</name>
    <dbReference type="NCBI Taxonomy" id="37360"/>
    <lineage>
        <taxon>Eukaryota</taxon>
        <taxon>Sar</taxon>
        <taxon>Rhizaria</taxon>
        <taxon>Endomyxa</taxon>
        <taxon>Phytomyxea</taxon>
        <taxon>Plasmodiophorida</taxon>
        <taxon>Plasmodiophoridae</taxon>
        <taxon>Plasmodiophora</taxon>
    </lineage>
</organism>
<evidence type="ECO:0000313" key="2">
    <source>
        <dbReference type="Proteomes" id="UP000039324"/>
    </source>
</evidence>
<proteinExistence type="predicted"/>
<keyword evidence="2" id="KW-1185">Reference proteome</keyword>
<dbReference type="Proteomes" id="UP000039324">
    <property type="component" value="Unassembled WGS sequence"/>
</dbReference>
<dbReference type="EMBL" id="CDSF01000101">
    <property type="protein sequence ID" value="CEP00743.1"/>
    <property type="molecule type" value="Genomic_DNA"/>
</dbReference>
<reference evidence="1 2" key="1">
    <citation type="submission" date="2015-02" db="EMBL/GenBank/DDBJ databases">
        <authorList>
            <person name="Chooi Y.-H."/>
        </authorList>
    </citation>
    <scope>NUCLEOTIDE SEQUENCE [LARGE SCALE GENOMIC DNA]</scope>
    <source>
        <strain evidence="1">E3</strain>
    </source>
</reference>